<accession>A0AAD6EQN6</accession>
<evidence type="ECO:0000259" key="3">
    <source>
        <dbReference type="SMART" id="SM00093"/>
    </source>
</evidence>
<dbReference type="InterPro" id="IPR000215">
    <property type="entry name" value="Serpin_fam"/>
</dbReference>
<dbReference type="InterPro" id="IPR023796">
    <property type="entry name" value="Serpin_dom"/>
</dbReference>
<dbReference type="PANTHER" id="PTHR11461">
    <property type="entry name" value="SERINE PROTEASE INHIBITOR, SERPIN"/>
    <property type="match status" value="1"/>
</dbReference>
<dbReference type="Proteomes" id="UP001210211">
    <property type="component" value="Unassembled WGS sequence"/>
</dbReference>
<proteinExistence type="inferred from homology"/>
<dbReference type="PROSITE" id="PS00284">
    <property type="entry name" value="SERPIN"/>
    <property type="match status" value="1"/>
</dbReference>
<protein>
    <recommendedName>
        <fullName evidence="3">Serpin domain-containing protein</fullName>
    </recommendedName>
</protein>
<evidence type="ECO:0000313" key="5">
    <source>
        <dbReference type="Proteomes" id="UP001210211"/>
    </source>
</evidence>
<name>A0AAD6EQN6_9POAL</name>
<dbReference type="AlphaFoldDB" id="A0AAD6EQN6"/>
<comment type="similarity">
    <text evidence="1 2">Belongs to the serpin family.</text>
</comment>
<keyword evidence="5" id="KW-1185">Reference proteome</keyword>
<dbReference type="SMART" id="SM00093">
    <property type="entry name" value="SERPIN"/>
    <property type="match status" value="1"/>
</dbReference>
<dbReference type="Gene3D" id="3.30.497.10">
    <property type="entry name" value="Antithrombin, subunit I, domain 2"/>
    <property type="match status" value="2"/>
</dbReference>
<evidence type="ECO:0000256" key="2">
    <source>
        <dbReference type="RuleBase" id="RU000411"/>
    </source>
</evidence>
<evidence type="ECO:0000256" key="1">
    <source>
        <dbReference type="ARBA" id="ARBA00009500"/>
    </source>
</evidence>
<dbReference type="EMBL" id="JAMRDG010000001">
    <property type="protein sequence ID" value="KAJ3697390.1"/>
    <property type="molecule type" value="Genomic_DNA"/>
</dbReference>
<dbReference type="InterPro" id="IPR036186">
    <property type="entry name" value="Serpin_sf"/>
</dbReference>
<dbReference type="InterPro" id="IPR042178">
    <property type="entry name" value="Serpin_sf_1"/>
</dbReference>
<dbReference type="GO" id="GO:0005615">
    <property type="term" value="C:extracellular space"/>
    <property type="evidence" value="ECO:0007669"/>
    <property type="project" value="InterPro"/>
</dbReference>
<evidence type="ECO:0000313" key="4">
    <source>
        <dbReference type="EMBL" id="KAJ3697390.1"/>
    </source>
</evidence>
<gene>
    <name evidence="4" type="ORF">LUZ61_001095</name>
</gene>
<organism evidence="4 5">
    <name type="scientific">Rhynchospora tenuis</name>
    <dbReference type="NCBI Taxonomy" id="198213"/>
    <lineage>
        <taxon>Eukaryota</taxon>
        <taxon>Viridiplantae</taxon>
        <taxon>Streptophyta</taxon>
        <taxon>Embryophyta</taxon>
        <taxon>Tracheophyta</taxon>
        <taxon>Spermatophyta</taxon>
        <taxon>Magnoliopsida</taxon>
        <taxon>Liliopsida</taxon>
        <taxon>Poales</taxon>
        <taxon>Cyperaceae</taxon>
        <taxon>Cyperoideae</taxon>
        <taxon>Rhynchosporeae</taxon>
        <taxon>Rhynchospora</taxon>
    </lineage>
</organism>
<comment type="caution">
    <text evidence="4">The sequence shown here is derived from an EMBL/GenBank/DDBJ whole genome shotgun (WGS) entry which is preliminary data.</text>
</comment>
<dbReference type="PANTHER" id="PTHR11461:SF211">
    <property type="entry name" value="GH10112P-RELATED"/>
    <property type="match status" value="1"/>
</dbReference>
<dbReference type="InterPro" id="IPR023795">
    <property type="entry name" value="Serpin_CS"/>
</dbReference>
<dbReference type="GO" id="GO:0004867">
    <property type="term" value="F:serine-type endopeptidase inhibitor activity"/>
    <property type="evidence" value="ECO:0007669"/>
    <property type="project" value="InterPro"/>
</dbReference>
<sequence>MEHLATLVESQSACSLRLSSHVSSYEDHHDPNLVFSPLSFQVALSLVAAGAAGCTLDQLLTFLSPGSDPNLSKTNLIDVFSKVTCLALADGSELGGPRLASANGPEFLNSHLPTRKVPVSKFMVPKFKISFEFEGSKVLKGLGVDLIFGGDRGEGCLSEMVELKSHVTYPLVVSKVFHKAFIEVNEEGTEAAAATAVLMAPGCSRMIPQHENFVADHPFLYLIREEVTGVILFVGHVMNPAVDT</sequence>
<dbReference type="Pfam" id="PF00079">
    <property type="entry name" value="Serpin"/>
    <property type="match status" value="2"/>
</dbReference>
<reference evidence="4 5" key="1">
    <citation type="journal article" date="2022" name="Cell">
        <title>Repeat-based holocentromeres influence genome architecture and karyotype evolution.</title>
        <authorList>
            <person name="Hofstatter P.G."/>
            <person name="Thangavel G."/>
            <person name="Lux T."/>
            <person name="Neumann P."/>
            <person name="Vondrak T."/>
            <person name="Novak P."/>
            <person name="Zhang M."/>
            <person name="Costa L."/>
            <person name="Castellani M."/>
            <person name="Scott A."/>
            <person name="Toegelov H."/>
            <person name="Fuchs J."/>
            <person name="Mata-Sucre Y."/>
            <person name="Dias Y."/>
            <person name="Vanzela A.L.L."/>
            <person name="Huettel B."/>
            <person name="Almeida C.C.S."/>
            <person name="Simkova H."/>
            <person name="Souza G."/>
            <person name="Pedrosa-Harand A."/>
            <person name="Macas J."/>
            <person name="Mayer K.F.X."/>
            <person name="Houben A."/>
            <person name="Marques A."/>
        </authorList>
    </citation>
    <scope>NUCLEOTIDE SEQUENCE [LARGE SCALE GENOMIC DNA]</scope>
    <source>
        <strain evidence="4">RhyTen1mFocal</strain>
    </source>
</reference>
<feature type="domain" description="Serpin" evidence="3">
    <location>
        <begin position="16"/>
        <end position="240"/>
    </location>
</feature>
<dbReference type="SUPFAM" id="SSF56574">
    <property type="entry name" value="Serpins"/>
    <property type="match status" value="1"/>
</dbReference>